<protein>
    <submittedName>
        <fullName evidence="1">Uncharacterized protein</fullName>
    </submittedName>
</protein>
<sequence length="37" mass="4233">MIAIKCQCSFFICYFHFILMSSHQVISSTNAVSFLSQ</sequence>
<evidence type="ECO:0000313" key="1">
    <source>
        <dbReference type="EMBL" id="MBX68763.1"/>
    </source>
</evidence>
<reference evidence="1" key="1">
    <citation type="submission" date="2018-02" db="EMBL/GenBank/DDBJ databases">
        <title>Rhizophora mucronata_Transcriptome.</title>
        <authorList>
            <person name="Meera S.P."/>
            <person name="Sreeshan A."/>
            <person name="Augustine A."/>
        </authorList>
    </citation>
    <scope>NUCLEOTIDE SEQUENCE</scope>
    <source>
        <tissue evidence="1">Leaf</tissue>
    </source>
</reference>
<proteinExistence type="predicted"/>
<organism evidence="1">
    <name type="scientific">Rhizophora mucronata</name>
    <name type="common">Asiatic mangrove</name>
    <dbReference type="NCBI Taxonomy" id="61149"/>
    <lineage>
        <taxon>Eukaryota</taxon>
        <taxon>Viridiplantae</taxon>
        <taxon>Streptophyta</taxon>
        <taxon>Embryophyta</taxon>
        <taxon>Tracheophyta</taxon>
        <taxon>Spermatophyta</taxon>
        <taxon>Magnoliopsida</taxon>
        <taxon>eudicotyledons</taxon>
        <taxon>Gunneridae</taxon>
        <taxon>Pentapetalae</taxon>
        <taxon>rosids</taxon>
        <taxon>fabids</taxon>
        <taxon>Malpighiales</taxon>
        <taxon>Rhizophoraceae</taxon>
        <taxon>Rhizophora</taxon>
    </lineage>
</organism>
<dbReference type="EMBL" id="GGEC01088279">
    <property type="protein sequence ID" value="MBX68763.1"/>
    <property type="molecule type" value="Transcribed_RNA"/>
</dbReference>
<dbReference type="AlphaFoldDB" id="A0A2P2QP59"/>
<name>A0A2P2QP59_RHIMU</name>
<accession>A0A2P2QP59</accession>